<dbReference type="KEGG" id="kro:BVG79_00309"/>
<keyword evidence="2" id="KW-1185">Reference proteome</keyword>
<evidence type="ECO:0000313" key="1">
    <source>
        <dbReference type="EMBL" id="ARO13667.1"/>
    </source>
</evidence>
<dbReference type="Pfam" id="PF20086">
    <property type="entry name" value="DUF6478"/>
    <property type="match status" value="1"/>
</dbReference>
<dbReference type="Proteomes" id="UP000242447">
    <property type="component" value="Chromosome"/>
</dbReference>
<accession>A0A1W6NXD1</accession>
<gene>
    <name evidence="1" type="ORF">BVG79_00309</name>
</gene>
<dbReference type="STRING" id="92947.BVG79_00309"/>
<proteinExistence type="predicted"/>
<dbReference type="OrthoDB" id="7827015at2"/>
<sequence>MSDFWNSLSGQLGRRFWARAAQAAQGENTPAEKLAQIGKAAKQQRHLMDDIIQNTESRLKLAASPDDGIVRPLGSDWAWRPLLWSAPMVPHVLVGAPSKTALGDQLRLFHDGDAGQLVVRQTEGTQSDAAPYRLGLEAFNLDSSYLSLVLTVPDAPVKDLKLRHLISLRLRYTMEAPTKVFARLNVKHGPNVETVLRELPPGEADTTVEFDMAYTKLNEKRVESMWLDLIFDRPAMNRISIIDLTMARFPRAEM</sequence>
<dbReference type="RefSeq" id="WP_085785346.1">
    <property type="nucleotide sequence ID" value="NZ_CP019937.1"/>
</dbReference>
<organism evidence="1 2">
    <name type="scientific">Ketogulonicigenium robustum</name>
    <dbReference type="NCBI Taxonomy" id="92947"/>
    <lineage>
        <taxon>Bacteria</taxon>
        <taxon>Pseudomonadati</taxon>
        <taxon>Pseudomonadota</taxon>
        <taxon>Alphaproteobacteria</taxon>
        <taxon>Rhodobacterales</taxon>
        <taxon>Roseobacteraceae</taxon>
        <taxon>Ketogulonicigenium</taxon>
    </lineage>
</organism>
<dbReference type="EMBL" id="CP019937">
    <property type="protein sequence ID" value="ARO13667.1"/>
    <property type="molecule type" value="Genomic_DNA"/>
</dbReference>
<protein>
    <submittedName>
        <fullName evidence="1">Uncharacterized protein</fullName>
    </submittedName>
</protein>
<dbReference type="AlphaFoldDB" id="A0A1W6NXD1"/>
<name>A0A1W6NXD1_9RHOB</name>
<dbReference type="InterPro" id="IPR045514">
    <property type="entry name" value="DUF6478"/>
</dbReference>
<evidence type="ECO:0000313" key="2">
    <source>
        <dbReference type="Proteomes" id="UP000242447"/>
    </source>
</evidence>
<reference evidence="1 2" key="1">
    <citation type="submission" date="2017-02" db="EMBL/GenBank/DDBJ databases">
        <title>Ketogulonicigenium robustum SPU B003 Genome sequencing and assembly.</title>
        <authorList>
            <person name="Li Y."/>
            <person name="Liu L."/>
            <person name="Wang C."/>
            <person name="Zhang M."/>
            <person name="Zhang T."/>
            <person name="Zhang Y."/>
        </authorList>
    </citation>
    <scope>NUCLEOTIDE SEQUENCE [LARGE SCALE GENOMIC DNA]</scope>
    <source>
        <strain evidence="1 2">SPU_B003</strain>
    </source>
</reference>